<dbReference type="EMBL" id="AAACVH010000110">
    <property type="protein sequence ID" value="EAA8668693.1"/>
    <property type="molecule type" value="Genomic_DNA"/>
</dbReference>
<evidence type="ECO:0000256" key="1">
    <source>
        <dbReference type="SAM" id="MobiDB-lite"/>
    </source>
</evidence>
<dbReference type="EMBL" id="RSUV01000031">
    <property type="protein sequence ID" value="MIV46885.1"/>
    <property type="molecule type" value="Genomic_DNA"/>
</dbReference>
<organism evidence="3">
    <name type="scientific">Salmonella enterica</name>
    <name type="common">Salmonella choleraesuis</name>
    <dbReference type="NCBI Taxonomy" id="28901"/>
    <lineage>
        <taxon>Bacteria</taxon>
        <taxon>Pseudomonadati</taxon>
        <taxon>Pseudomonadota</taxon>
        <taxon>Gammaproteobacteria</taxon>
        <taxon>Enterobacterales</taxon>
        <taxon>Enterobacteriaceae</taxon>
        <taxon>Salmonella</taxon>
    </lineage>
</organism>
<dbReference type="Proteomes" id="UP000839834">
    <property type="component" value="Unassembled WGS sequence"/>
</dbReference>
<dbReference type="AlphaFoldDB" id="A0A3R0CC15"/>
<name>A0A3R0CC15_SALER</name>
<proteinExistence type="predicted"/>
<evidence type="ECO:0000313" key="3">
    <source>
        <dbReference type="EMBL" id="MIK94533.1"/>
    </source>
</evidence>
<accession>A0A3R0CC15</accession>
<gene>
    <name evidence="4" type="ORF">A7E06_26200</name>
    <name evidence="3" type="ORF">KO51_24335</name>
    <name evidence="2" type="ORF">NL99_28195</name>
</gene>
<evidence type="ECO:0000313" key="4">
    <source>
        <dbReference type="EMBL" id="MIV46885.1"/>
    </source>
</evidence>
<feature type="region of interest" description="Disordered" evidence="1">
    <location>
        <begin position="1"/>
        <end position="22"/>
    </location>
</feature>
<protein>
    <submittedName>
        <fullName evidence="3">Uncharacterized protein</fullName>
    </submittedName>
</protein>
<dbReference type="Proteomes" id="UP000885283">
    <property type="component" value="Unassembled WGS sequence"/>
</dbReference>
<comment type="caution">
    <text evidence="3">The sequence shown here is derived from an EMBL/GenBank/DDBJ whole genome shotgun (WGS) entry which is preliminary data.</text>
</comment>
<reference evidence="3" key="1">
    <citation type="submission" date="2018-08" db="EMBL/GenBank/DDBJ databases">
        <authorList>
            <consortium name="GenomeTrakr network: Whole genome sequencing for foodborne pathogen traceback"/>
        </authorList>
    </citation>
    <scope>NUCLEOTIDE SEQUENCE [LARGE SCALE GENOMIC DNA]</scope>
    <source>
        <strain evidence="4">CFSAN048114</strain>
        <strain evidence="3">FLUFL-1338</strain>
        <strain evidence="2">FLUFL-367</strain>
    </source>
</reference>
<sequence>MLHILPEQISSLQDDSGREPDSSEAIHLLYVVDEPGDNYREEYTRINNQACDDQEPPAREC</sequence>
<dbReference type="EMBL" id="RSMR01000041">
    <property type="protein sequence ID" value="MIK94533.1"/>
    <property type="molecule type" value="Genomic_DNA"/>
</dbReference>
<evidence type="ECO:0000313" key="2">
    <source>
        <dbReference type="EMBL" id="EAA8668693.1"/>
    </source>
</evidence>
<dbReference type="Proteomes" id="UP000839530">
    <property type="component" value="Unassembled WGS sequence"/>
</dbReference>
<dbReference type="RefSeq" id="WP_077957991.1">
    <property type="nucleotide sequence ID" value="NZ_MLTE01000021.1"/>
</dbReference>